<dbReference type="GeneID" id="113687850"/>
<dbReference type="InterPro" id="IPR011990">
    <property type="entry name" value="TPR-like_helical_dom_sf"/>
</dbReference>
<proteinExistence type="inferred from homology"/>
<name>A0A6P6S5M2_COFAR</name>
<evidence type="ECO:0000313" key="5">
    <source>
        <dbReference type="RefSeq" id="XP_027061171.2"/>
    </source>
</evidence>
<reference evidence="4" key="1">
    <citation type="journal article" date="2025" name="Foods">
        <title>Unveiling the Microbial Signatures of Arabica Coffee Cherries: Insights into Ripeness Specific Diversity, Functional Traits, and Implications for Quality and Safety.</title>
        <authorList>
            <consortium name="RefSeq"/>
            <person name="Tenea G.N."/>
            <person name="Cifuentes V."/>
            <person name="Reyes P."/>
            <person name="Cevallos-Vallejos M."/>
        </authorList>
    </citation>
    <scope>NUCLEOTIDE SEQUENCE [LARGE SCALE GENOMIC DNA]</scope>
</reference>
<dbReference type="GO" id="GO:0003729">
    <property type="term" value="F:mRNA binding"/>
    <property type="evidence" value="ECO:0007669"/>
    <property type="project" value="UniProtKB-ARBA"/>
</dbReference>
<dbReference type="Gene3D" id="1.25.40.10">
    <property type="entry name" value="Tetratricopeptide repeat domain"/>
    <property type="match status" value="3"/>
</dbReference>
<keyword evidence="4" id="KW-1185">Reference proteome</keyword>
<sequence>MMARNLLRSFTSPSSLNPVTKIKNYFSIDRNLGPLSFFCSTATAVPSPTSSPSSPDSSESVPKDSLFARLVRVRKPKDSIPQVLQKWVDEGREVDLDNVRIIIKSFRSYKRYSYALRVSEWINGIQHSKLKPADAAVHLDLIAKVHGLEQAEKYFESLPDNLRVIQTYGALLNCYVKSKSLRKAEEIMQKMRQLGYNKTLSYSGMLTLYVQTRKLEKLDSLVQEMDGKGIPFDNFSYNIWLNACVVGSDIVGMEKLLMRMEADPVIVMQWNSYGIAANGYLKAGDFKKAEVVLKKSERLIEQAKATGRTGSKAHNKADEKAGQAYEFLLTLYATMGRKDEVLRLWNLYKKPRKIYNRSYFSVISCLLKLDDLDGADKMLDEWLANKEYFDIRIPDLLVTGFCKKGHIERAESIISRLVDGGNEPTASTWSRMAQGYYKTNQMENTVEMTKKSIAAGVAGWEPDLPVLASCLRYLKKKGDIDGAEEMLRLLKRCEFSAEFKDVISRYIRKGDPAFQELYRAEEESETLEQDIFGDTELNFEHTS</sequence>
<dbReference type="RefSeq" id="XP_027061171.2">
    <property type="nucleotide sequence ID" value="XM_027205370.2"/>
</dbReference>
<evidence type="ECO:0000256" key="2">
    <source>
        <dbReference type="ARBA" id="ARBA00022737"/>
    </source>
</evidence>
<dbReference type="InterPro" id="IPR002885">
    <property type="entry name" value="PPR_rpt"/>
</dbReference>
<dbReference type="NCBIfam" id="TIGR00756">
    <property type="entry name" value="PPR"/>
    <property type="match status" value="1"/>
</dbReference>
<dbReference type="OrthoDB" id="1890565at2759"/>
<dbReference type="AlphaFoldDB" id="A0A6P6S5M2"/>
<gene>
    <name evidence="5" type="primary">LOC113687850</name>
</gene>
<evidence type="ECO:0000313" key="4">
    <source>
        <dbReference type="Proteomes" id="UP001652660"/>
    </source>
</evidence>
<accession>A0A6P6S5M2</accession>
<dbReference type="PANTHER" id="PTHR45717:SF10">
    <property type="entry name" value="OS10G0501000 PROTEIN"/>
    <property type="match status" value="1"/>
</dbReference>
<keyword evidence="2" id="KW-0677">Repeat</keyword>
<dbReference type="SUPFAM" id="SSF48452">
    <property type="entry name" value="TPR-like"/>
    <property type="match status" value="1"/>
</dbReference>
<dbReference type="PANTHER" id="PTHR45717">
    <property type="entry name" value="OS12G0527900 PROTEIN"/>
    <property type="match status" value="1"/>
</dbReference>
<dbReference type="PROSITE" id="PS51375">
    <property type="entry name" value="PPR"/>
    <property type="match status" value="2"/>
</dbReference>
<reference evidence="5" key="2">
    <citation type="submission" date="2025-08" db="UniProtKB">
        <authorList>
            <consortium name="RefSeq"/>
        </authorList>
    </citation>
    <scope>IDENTIFICATION</scope>
    <source>
        <tissue evidence="5">Leaves</tissue>
    </source>
</reference>
<dbReference type="GO" id="GO:0005739">
    <property type="term" value="C:mitochondrion"/>
    <property type="evidence" value="ECO:0007669"/>
    <property type="project" value="TreeGrafter"/>
</dbReference>
<feature type="repeat" description="PPR" evidence="3">
    <location>
        <begin position="164"/>
        <end position="198"/>
    </location>
</feature>
<evidence type="ECO:0000256" key="3">
    <source>
        <dbReference type="PROSITE-ProRule" id="PRU00708"/>
    </source>
</evidence>
<evidence type="ECO:0000256" key="1">
    <source>
        <dbReference type="ARBA" id="ARBA00007626"/>
    </source>
</evidence>
<organism evidence="4 5">
    <name type="scientific">Coffea arabica</name>
    <name type="common">Arabian coffee</name>
    <dbReference type="NCBI Taxonomy" id="13443"/>
    <lineage>
        <taxon>Eukaryota</taxon>
        <taxon>Viridiplantae</taxon>
        <taxon>Streptophyta</taxon>
        <taxon>Embryophyta</taxon>
        <taxon>Tracheophyta</taxon>
        <taxon>Spermatophyta</taxon>
        <taxon>Magnoliopsida</taxon>
        <taxon>eudicotyledons</taxon>
        <taxon>Gunneridae</taxon>
        <taxon>Pentapetalae</taxon>
        <taxon>asterids</taxon>
        <taxon>lamiids</taxon>
        <taxon>Gentianales</taxon>
        <taxon>Rubiaceae</taxon>
        <taxon>Ixoroideae</taxon>
        <taxon>Gardenieae complex</taxon>
        <taxon>Bertiereae - Coffeeae clade</taxon>
        <taxon>Coffeeae</taxon>
        <taxon>Coffea</taxon>
    </lineage>
</organism>
<dbReference type="Pfam" id="PF01535">
    <property type="entry name" value="PPR"/>
    <property type="match status" value="5"/>
</dbReference>
<comment type="similarity">
    <text evidence="1">Belongs to the PPR family. P subfamily.</text>
</comment>
<protein>
    <submittedName>
        <fullName evidence="5">Pentatricopeptide repeat-containing protein At2g20710, mitochondrial-like isoform X1</fullName>
    </submittedName>
</protein>
<feature type="repeat" description="PPR" evidence="3">
    <location>
        <begin position="390"/>
        <end position="424"/>
    </location>
</feature>
<dbReference type="Proteomes" id="UP001652660">
    <property type="component" value="Chromosome 5e"/>
</dbReference>